<dbReference type="PANTHER" id="PTHR10566:SF113">
    <property type="entry name" value="PROTEIN ACTIVITY OF BC1 COMPLEX KINASE 7, CHLOROPLASTIC"/>
    <property type="match status" value="1"/>
</dbReference>
<dbReference type="PANTHER" id="PTHR10566">
    <property type="entry name" value="CHAPERONE-ACTIVITY OF BC1 COMPLEX CABC1 -RELATED"/>
    <property type="match status" value="1"/>
</dbReference>
<feature type="non-terminal residue" evidence="3">
    <location>
        <position position="382"/>
    </location>
</feature>
<feature type="domain" description="ABC1 atypical kinase-like" evidence="2">
    <location>
        <begin position="25"/>
        <end position="284"/>
    </location>
</feature>
<feature type="non-terminal residue" evidence="3">
    <location>
        <position position="1"/>
    </location>
</feature>
<evidence type="ECO:0000259" key="2">
    <source>
        <dbReference type="Pfam" id="PF03109"/>
    </source>
</evidence>
<evidence type="ECO:0000256" key="1">
    <source>
        <dbReference type="ARBA" id="ARBA00009670"/>
    </source>
</evidence>
<name>A0A1E7FVR7_9STRA</name>
<dbReference type="InterPro" id="IPR004147">
    <property type="entry name" value="ABC1_dom"/>
</dbReference>
<proteinExistence type="inferred from homology"/>
<evidence type="ECO:0000313" key="4">
    <source>
        <dbReference type="Proteomes" id="UP000095751"/>
    </source>
</evidence>
<protein>
    <submittedName>
        <fullName evidence="3">ABC1-domain-containing protein</fullName>
    </submittedName>
</protein>
<evidence type="ECO:0000313" key="3">
    <source>
        <dbReference type="EMBL" id="OEU22251.1"/>
    </source>
</evidence>
<dbReference type="InParanoid" id="A0A1E7FVR7"/>
<sequence>YFKMGQIVSCRKGLLGEEWVNSLAKLQDRVPARSGQDALDLAYSAFEGGEEEFHRIFTDFDSSPLAAASLGQVHRAMLRENGNEIAIKVQRPNLRLIYDQDFKLLTKVAKLIDKLPSNNKNVGGIESSWSKIISDAEMILYREIDYRDEASNAVRFAENFARNNETLPSAADWLRTPYIYTELSNEQILVQEYVPSIKVTDKAKLDAANVTQEERFKLADDLARAYLRQFCSNLFFSTDPHPGTCIIMPRIVMYDFGQAATLTQNQADGILEIIEAIIDTDVDRSIDAFLMMGVLVDDADLNQIRTKVAENYRKATSSEASNVTTTNNTESKGSDAQVMSYFTLPAEYAFVARAITQLDGSCKSLDPEFDFISNAAPFIVEI</sequence>
<dbReference type="KEGG" id="fcy:FRACYDRAFT_157120"/>
<dbReference type="Proteomes" id="UP000095751">
    <property type="component" value="Unassembled WGS sequence"/>
</dbReference>
<dbReference type="Pfam" id="PF03109">
    <property type="entry name" value="ABC1"/>
    <property type="match status" value="1"/>
</dbReference>
<accession>A0A1E7FVR7</accession>
<comment type="similarity">
    <text evidence="1">Belongs to the protein kinase superfamily. ADCK protein kinase family.</text>
</comment>
<reference evidence="3 4" key="1">
    <citation type="submission" date="2016-09" db="EMBL/GenBank/DDBJ databases">
        <title>Extensive genetic diversity and differential bi-allelic expression allows diatom success in the polar Southern Ocean.</title>
        <authorList>
            <consortium name="DOE Joint Genome Institute"/>
            <person name="Mock T."/>
            <person name="Otillar R.P."/>
            <person name="Strauss J."/>
            <person name="Dupont C."/>
            <person name="Frickenhaus S."/>
            <person name="Maumus F."/>
            <person name="Mcmullan M."/>
            <person name="Sanges R."/>
            <person name="Schmutz J."/>
            <person name="Toseland A."/>
            <person name="Valas R."/>
            <person name="Veluchamy A."/>
            <person name="Ward B.J."/>
            <person name="Allen A."/>
            <person name="Barry K."/>
            <person name="Falciatore A."/>
            <person name="Ferrante M."/>
            <person name="Fortunato A.E."/>
            <person name="Gloeckner G."/>
            <person name="Gruber A."/>
            <person name="Hipkin R."/>
            <person name="Janech M."/>
            <person name="Kroth P."/>
            <person name="Leese F."/>
            <person name="Lindquist E."/>
            <person name="Lyon B.R."/>
            <person name="Martin J."/>
            <person name="Mayer C."/>
            <person name="Parker M."/>
            <person name="Quesneville H."/>
            <person name="Raymond J."/>
            <person name="Uhlig C."/>
            <person name="Valentin K.U."/>
            <person name="Worden A.Z."/>
            <person name="Armbrust E.V."/>
            <person name="Bowler C."/>
            <person name="Green B."/>
            <person name="Moulton V."/>
            <person name="Van Oosterhout C."/>
            <person name="Grigoriev I."/>
        </authorList>
    </citation>
    <scope>NUCLEOTIDE SEQUENCE [LARGE SCALE GENOMIC DNA]</scope>
    <source>
        <strain evidence="3 4">CCMP1102</strain>
    </source>
</reference>
<keyword evidence="4" id="KW-1185">Reference proteome</keyword>
<gene>
    <name evidence="3" type="ORF">FRACYDRAFT_157120</name>
</gene>
<organism evidence="3 4">
    <name type="scientific">Fragilariopsis cylindrus CCMP1102</name>
    <dbReference type="NCBI Taxonomy" id="635003"/>
    <lineage>
        <taxon>Eukaryota</taxon>
        <taxon>Sar</taxon>
        <taxon>Stramenopiles</taxon>
        <taxon>Ochrophyta</taxon>
        <taxon>Bacillariophyta</taxon>
        <taxon>Bacillariophyceae</taxon>
        <taxon>Bacillariophycidae</taxon>
        <taxon>Bacillariales</taxon>
        <taxon>Bacillariaceae</taxon>
        <taxon>Fragilariopsis</taxon>
    </lineage>
</organism>
<dbReference type="InterPro" id="IPR011009">
    <property type="entry name" value="Kinase-like_dom_sf"/>
</dbReference>
<dbReference type="AlphaFoldDB" id="A0A1E7FVR7"/>
<dbReference type="CDD" id="cd05121">
    <property type="entry name" value="ABC1_ADCK3-like"/>
    <property type="match status" value="1"/>
</dbReference>
<dbReference type="EMBL" id="KV784353">
    <property type="protein sequence ID" value="OEU22251.1"/>
    <property type="molecule type" value="Genomic_DNA"/>
</dbReference>
<dbReference type="OrthoDB" id="201153at2759"/>
<dbReference type="SUPFAM" id="SSF56112">
    <property type="entry name" value="Protein kinase-like (PK-like)"/>
    <property type="match status" value="1"/>
</dbReference>
<dbReference type="InterPro" id="IPR050154">
    <property type="entry name" value="UbiB_kinase"/>
</dbReference>